<dbReference type="EMBL" id="PGEM01000018">
    <property type="protein sequence ID" value="PPJ64844.1"/>
    <property type="molecule type" value="Genomic_DNA"/>
</dbReference>
<feature type="transmembrane region" description="Helical" evidence="1">
    <location>
        <begin position="147"/>
        <end position="164"/>
    </location>
</feature>
<keyword evidence="1" id="KW-0812">Transmembrane</keyword>
<keyword evidence="1" id="KW-0472">Membrane</keyword>
<sequence>MKCINCGTENNLKDRTGNQGRCKQCNHPFAFEPTTMGTAKITDPMFAKILADISANNTLYFTPKQLLYFLENRIRRKASSVGGNIGLYIFFNIWVTFFFGGFTSAFLPNSFLVCNLIFQVITIICLYQQTKSPQLNYTGRKASAKSLKIVGIVILLVGSLISFLLKSPPIMIAVIILGGSALFLSQQKIDPATSIQDLIVSLSSVEGWLTKWQEINGTIDKVLPSVQQQIISEVDSTSINPEVTAYSFDRLVVCDSANIAQLLIANNFHFENNCAILSITGYPQSIFTTTMEMVKRNPDLQVFALHDCSPKGVSLVHHLRSSETWFLNNDVTIIDVGLLPRQILANKRGMFVQNTDSLAKKATELHLEIRETLSKEELVWLDAGNFVELESFSPQILIKVLRNGISGSLNLASDDSSMILIGDSGNDIYIVESFG</sequence>
<dbReference type="GO" id="GO:0005694">
    <property type="term" value="C:chromosome"/>
    <property type="evidence" value="ECO:0007669"/>
    <property type="project" value="InterPro"/>
</dbReference>
<comment type="caution">
    <text evidence="2">The sequence shown here is derived from an EMBL/GenBank/DDBJ whole genome shotgun (WGS) entry which is preliminary data.</text>
</comment>
<dbReference type="GO" id="GO:0003677">
    <property type="term" value="F:DNA binding"/>
    <property type="evidence" value="ECO:0007669"/>
    <property type="project" value="InterPro"/>
</dbReference>
<accession>A0A2S6CYK6</accession>
<protein>
    <submittedName>
        <fullName evidence="2">Uncharacterized protein</fullName>
    </submittedName>
</protein>
<dbReference type="Gene3D" id="3.40.1360.10">
    <property type="match status" value="1"/>
</dbReference>
<name>A0A2S6CYK6_9CYAN</name>
<feature type="transmembrane region" description="Helical" evidence="1">
    <location>
        <begin position="106"/>
        <end position="127"/>
    </location>
</feature>
<evidence type="ECO:0000313" key="3">
    <source>
        <dbReference type="Proteomes" id="UP000239589"/>
    </source>
</evidence>
<evidence type="ECO:0000313" key="2">
    <source>
        <dbReference type="EMBL" id="PPJ64844.1"/>
    </source>
</evidence>
<dbReference type="OrthoDB" id="427126at2"/>
<dbReference type="InterPro" id="IPR036078">
    <property type="entry name" value="Spo11/TopoVI_A_sf"/>
</dbReference>
<dbReference type="SUPFAM" id="SSF56726">
    <property type="entry name" value="DNA topoisomerase IV, alpha subunit"/>
    <property type="match status" value="1"/>
</dbReference>
<keyword evidence="3" id="KW-1185">Reference proteome</keyword>
<dbReference type="AlphaFoldDB" id="A0A2S6CYK6"/>
<dbReference type="Proteomes" id="UP000239589">
    <property type="component" value="Unassembled WGS sequence"/>
</dbReference>
<proteinExistence type="predicted"/>
<evidence type="ECO:0000256" key="1">
    <source>
        <dbReference type="SAM" id="Phobius"/>
    </source>
</evidence>
<keyword evidence="1" id="KW-1133">Transmembrane helix</keyword>
<reference evidence="2 3" key="1">
    <citation type="submission" date="2018-02" db="EMBL/GenBank/DDBJ databases">
        <title>Discovery of a pederin family compound in a non-symbiotic bloom-forming cyanobacterium.</title>
        <authorList>
            <person name="Kust A."/>
            <person name="Mares J."/>
            <person name="Jokela J."/>
            <person name="Urajova P."/>
            <person name="Hajek J."/>
            <person name="Saurav K."/>
            <person name="Voracova K."/>
            <person name="Fewer D.P."/>
            <person name="Haapaniemi E."/>
            <person name="Permi P."/>
            <person name="Rehakova K."/>
            <person name="Sivonen K."/>
            <person name="Hrouzek P."/>
        </authorList>
    </citation>
    <scope>NUCLEOTIDE SEQUENCE [LARGE SCALE GENOMIC DNA]</scope>
    <source>
        <strain evidence="2 3">CHARLIE-1</strain>
    </source>
</reference>
<organism evidence="2 3">
    <name type="scientific">Cuspidothrix issatschenkoi CHARLIE-1</name>
    <dbReference type="NCBI Taxonomy" id="2052836"/>
    <lineage>
        <taxon>Bacteria</taxon>
        <taxon>Bacillati</taxon>
        <taxon>Cyanobacteriota</taxon>
        <taxon>Cyanophyceae</taxon>
        <taxon>Nostocales</taxon>
        <taxon>Aphanizomenonaceae</taxon>
        <taxon>Cuspidothrix</taxon>
    </lineage>
</organism>
<gene>
    <name evidence="2" type="ORF">CUN59_02535</name>
</gene>
<dbReference type="RefSeq" id="WP_104386361.1">
    <property type="nucleotide sequence ID" value="NZ_PGEM01000018.1"/>
</dbReference>
<feature type="transmembrane region" description="Helical" evidence="1">
    <location>
        <begin position="81"/>
        <end position="100"/>
    </location>
</feature>